<evidence type="ECO:0000313" key="2">
    <source>
        <dbReference type="EMBL" id="KAB5587362.1"/>
    </source>
</evidence>
<name>A0A5N5Q5U2_9AGAM</name>
<evidence type="ECO:0000313" key="3">
    <source>
        <dbReference type="Proteomes" id="UP000383932"/>
    </source>
</evidence>
<proteinExistence type="predicted"/>
<gene>
    <name evidence="2" type="ORF">CTheo_9203</name>
</gene>
<organism evidence="2 3">
    <name type="scientific">Ceratobasidium theobromae</name>
    <dbReference type="NCBI Taxonomy" id="1582974"/>
    <lineage>
        <taxon>Eukaryota</taxon>
        <taxon>Fungi</taxon>
        <taxon>Dikarya</taxon>
        <taxon>Basidiomycota</taxon>
        <taxon>Agaricomycotina</taxon>
        <taxon>Agaricomycetes</taxon>
        <taxon>Cantharellales</taxon>
        <taxon>Ceratobasidiaceae</taxon>
        <taxon>Ceratobasidium</taxon>
    </lineage>
</organism>
<dbReference type="Proteomes" id="UP000383932">
    <property type="component" value="Unassembled WGS sequence"/>
</dbReference>
<comment type="caution">
    <text evidence="2">The sequence shown here is derived from an EMBL/GenBank/DDBJ whole genome shotgun (WGS) entry which is preliminary data.</text>
</comment>
<reference evidence="2 3" key="1">
    <citation type="journal article" date="2019" name="Fungal Biol. Biotechnol.">
        <title>Draft genome sequence of fastidious pathogen Ceratobasidium theobromae, which causes vascular-streak dieback in Theobroma cacao.</title>
        <authorList>
            <person name="Ali S.S."/>
            <person name="Asman A."/>
            <person name="Shao J."/>
            <person name="Firmansyah A.P."/>
            <person name="Susilo A.W."/>
            <person name="Rosmana A."/>
            <person name="McMahon P."/>
            <person name="Junaid M."/>
            <person name="Guest D."/>
            <person name="Kheng T.Y."/>
            <person name="Meinhardt L.W."/>
            <person name="Bailey B.A."/>
        </authorList>
    </citation>
    <scope>NUCLEOTIDE SEQUENCE [LARGE SCALE GENOMIC DNA]</scope>
    <source>
        <strain evidence="2 3">CT2</strain>
    </source>
</reference>
<keyword evidence="3" id="KW-1185">Reference proteome</keyword>
<feature type="region of interest" description="Disordered" evidence="1">
    <location>
        <begin position="57"/>
        <end position="89"/>
    </location>
</feature>
<dbReference type="AlphaFoldDB" id="A0A5N5Q5U2"/>
<feature type="region of interest" description="Disordered" evidence="1">
    <location>
        <begin position="1"/>
        <end position="34"/>
    </location>
</feature>
<dbReference type="OrthoDB" id="3320894at2759"/>
<accession>A0A5N5Q5U2</accession>
<sequence length="97" mass="10684">MLDKVVDSELDSTTDSGLGIGPIVPGDNVNGNRGDDQMDVENLDNDTLAESVQDTIEMDSRGENSPQLESVPIRRNPPVTIEDWPDPDDDFCQQLRL</sequence>
<dbReference type="EMBL" id="SSOP01001174">
    <property type="protein sequence ID" value="KAB5587362.1"/>
    <property type="molecule type" value="Genomic_DNA"/>
</dbReference>
<protein>
    <submittedName>
        <fullName evidence="2">Uncharacterized protein</fullName>
    </submittedName>
</protein>
<evidence type="ECO:0000256" key="1">
    <source>
        <dbReference type="SAM" id="MobiDB-lite"/>
    </source>
</evidence>